<keyword evidence="3 4" id="KW-0597">Phosphoprotein</keyword>
<dbReference type="Pfam" id="PF02518">
    <property type="entry name" value="HATPase_c"/>
    <property type="match status" value="1"/>
</dbReference>
<dbReference type="InterPro" id="IPR001789">
    <property type="entry name" value="Sig_transdc_resp-reg_receiver"/>
</dbReference>
<dbReference type="PROSITE" id="PS50109">
    <property type="entry name" value="HIS_KIN"/>
    <property type="match status" value="1"/>
</dbReference>
<dbReference type="CDD" id="cd00075">
    <property type="entry name" value="HATPase"/>
    <property type="match status" value="1"/>
</dbReference>
<dbReference type="EC" id="2.7.13.3" evidence="2"/>
<dbReference type="AlphaFoldDB" id="A0A091BHQ4"/>
<dbReference type="PRINTS" id="PR00344">
    <property type="entry name" value="BCTRLSENSOR"/>
</dbReference>
<dbReference type="PROSITE" id="PS50110">
    <property type="entry name" value="RESPONSE_REGULATORY"/>
    <property type="match status" value="1"/>
</dbReference>
<dbReference type="Gene3D" id="3.40.50.2300">
    <property type="match status" value="1"/>
</dbReference>
<organism evidence="7 8">
    <name type="scientific">Arenimonas oryziterrae DSM 21050 = YC6267</name>
    <dbReference type="NCBI Taxonomy" id="1121015"/>
    <lineage>
        <taxon>Bacteria</taxon>
        <taxon>Pseudomonadati</taxon>
        <taxon>Pseudomonadota</taxon>
        <taxon>Gammaproteobacteria</taxon>
        <taxon>Lysobacterales</taxon>
        <taxon>Lysobacteraceae</taxon>
        <taxon>Arenimonas</taxon>
    </lineage>
</organism>
<keyword evidence="8" id="KW-1185">Reference proteome</keyword>
<comment type="caution">
    <text evidence="7">The sequence shown here is derived from an EMBL/GenBank/DDBJ whole genome shotgun (WGS) entry which is preliminary data.</text>
</comment>
<dbReference type="SMART" id="SM00388">
    <property type="entry name" value="HisKA"/>
    <property type="match status" value="1"/>
</dbReference>
<evidence type="ECO:0000259" key="6">
    <source>
        <dbReference type="PROSITE" id="PS50110"/>
    </source>
</evidence>
<dbReference type="InterPro" id="IPR003661">
    <property type="entry name" value="HisK_dim/P_dom"/>
</dbReference>
<gene>
    <name evidence="7" type="ORF">N789_08000</name>
</gene>
<sequence>MVLVIDDQDANVRLVGQLLSRANYEVVPAMSGREGLELAVASAPDLVLLDMRMPGMTGFEVLEQLRDNPATRDIPVVFLTADNERDSLTRAFAAGAVDYITKPFVSEELLARVRTHLELKQSRDRLARVADERQQVADIVSHDLRNYFANVLFAADMLRDPDLPVETRLRLAESIRTSADSGVLFLQAFLDQQGQQAQGTAVQPLRAGELFEHIIELLQRQAQVKQIMLRIAPASEDIRVCGHRAGTIHVLQNMVSNALKYSPAGSEVSLQATHRGPHGRLSVLDRGPGISPRDRERLFQRYVRLSPQPTQGESSTGLGLALAKQRARTMGGDLWYDDRDGGGSMFTLELPLA</sequence>
<dbReference type="SUPFAM" id="SSF55874">
    <property type="entry name" value="ATPase domain of HSP90 chaperone/DNA topoisomerase II/histidine kinase"/>
    <property type="match status" value="1"/>
</dbReference>
<dbReference type="InterPro" id="IPR036890">
    <property type="entry name" value="HATPase_C_sf"/>
</dbReference>
<dbReference type="PATRIC" id="fig|1121015.4.peg.1090"/>
<evidence type="ECO:0000256" key="3">
    <source>
        <dbReference type="ARBA" id="ARBA00022553"/>
    </source>
</evidence>
<comment type="catalytic activity">
    <reaction evidence="1">
        <text>ATP + protein L-histidine = ADP + protein N-phospho-L-histidine.</text>
        <dbReference type="EC" id="2.7.13.3"/>
    </reaction>
</comment>
<evidence type="ECO:0000313" key="7">
    <source>
        <dbReference type="EMBL" id="KFN43880.1"/>
    </source>
</evidence>
<proteinExistence type="predicted"/>
<dbReference type="Gene3D" id="1.10.287.130">
    <property type="match status" value="1"/>
</dbReference>
<accession>A0A091BHQ4</accession>
<dbReference type="EMBL" id="AVCI01000004">
    <property type="protein sequence ID" value="KFN43880.1"/>
    <property type="molecule type" value="Genomic_DNA"/>
</dbReference>
<dbReference type="SUPFAM" id="SSF52172">
    <property type="entry name" value="CheY-like"/>
    <property type="match status" value="1"/>
</dbReference>
<evidence type="ECO:0000256" key="1">
    <source>
        <dbReference type="ARBA" id="ARBA00000085"/>
    </source>
</evidence>
<feature type="modified residue" description="4-aspartylphosphate" evidence="4">
    <location>
        <position position="50"/>
    </location>
</feature>
<dbReference type="InterPro" id="IPR004358">
    <property type="entry name" value="Sig_transdc_His_kin-like_C"/>
</dbReference>
<dbReference type="SMART" id="SM00387">
    <property type="entry name" value="HATPase_c"/>
    <property type="match status" value="1"/>
</dbReference>
<dbReference type="InterPro" id="IPR011006">
    <property type="entry name" value="CheY-like_superfamily"/>
</dbReference>
<evidence type="ECO:0000256" key="4">
    <source>
        <dbReference type="PROSITE-ProRule" id="PRU00169"/>
    </source>
</evidence>
<feature type="domain" description="Response regulatory" evidence="6">
    <location>
        <begin position="1"/>
        <end position="117"/>
    </location>
</feature>
<dbReference type="SMART" id="SM00448">
    <property type="entry name" value="REC"/>
    <property type="match status" value="1"/>
</dbReference>
<reference evidence="7 8" key="1">
    <citation type="submission" date="2013-09" db="EMBL/GenBank/DDBJ databases">
        <title>Genome sequencing of Arenimonas oryziterrae.</title>
        <authorList>
            <person name="Chen F."/>
            <person name="Wang G."/>
        </authorList>
    </citation>
    <scope>NUCLEOTIDE SEQUENCE [LARGE SCALE GENOMIC DNA]</scope>
    <source>
        <strain evidence="7 8">YC6267</strain>
    </source>
</reference>
<dbReference type="PANTHER" id="PTHR43547">
    <property type="entry name" value="TWO-COMPONENT HISTIDINE KINASE"/>
    <property type="match status" value="1"/>
</dbReference>
<protein>
    <recommendedName>
        <fullName evidence="2">histidine kinase</fullName>
        <ecNumber evidence="2">2.7.13.3</ecNumber>
    </recommendedName>
</protein>
<dbReference type="Proteomes" id="UP000029385">
    <property type="component" value="Unassembled WGS sequence"/>
</dbReference>
<dbReference type="InterPro" id="IPR005467">
    <property type="entry name" value="His_kinase_dom"/>
</dbReference>
<dbReference type="STRING" id="1121015.GCA_000420545_02051"/>
<dbReference type="PANTHER" id="PTHR43547:SF2">
    <property type="entry name" value="HYBRID SIGNAL TRANSDUCTION HISTIDINE KINASE C"/>
    <property type="match status" value="1"/>
</dbReference>
<dbReference type="GO" id="GO:0000155">
    <property type="term" value="F:phosphorelay sensor kinase activity"/>
    <property type="evidence" value="ECO:0007669"/>
    <property type="project" value="InterPro"/>
</dbReference>
<evidence type="ECO:0000256" key="2">
    <source>
        <dbReference type="ARBA" id="ARBA00012438"/>
    </source>
</evidence>
<evidence type="ECO:0000313" key="8">
    <source>
        <dbReference type="Proteomes" id="UP000029385"/>
    </source>
</evidence>
<dbReference type="InterPro" id="IPR003594">
    <property type="entry name" value="HATPase_dom"/>
</dbReference>
<evidence type="ECO:0000259" key="5">
    <source>
        <dbReference type="PROSITE" id="PS50109"/>
    </source>
</evidence>
<dbReference type="eggNOG" id="COG2205">
    <property type="taxonomic scope" value="Bacteria"/>
</dbReference>
<dbReference type="CDD" id="cd00082">
    <property type="entry name" value="HisKA"/>
    <property type="match status" value="1"/>
</dbReference>
<name>A0A091BHQ4_9GAMM</name>
<dbReference type="Gene3D" id="3.30.565.10">
    <property type="entry name" value="Histidine kinase-like ATPase, C-terminal domain"/>
    <property type="match status" value="1"/>
</dbReference>
<dbReference type="Pfam" id="PF00072">
    <property type="entry name" value="Response_reg"/>
    <property type="match status" value="1"/>
</dbReference>
<feature type="domain" description="Histidine kinase" evidence="5">
    <location>
        <begin position="139"/>
        <end position="353"/>
    </location>
</feature>